<keyword evidence="6 10" id="KW-0521">NADP</keyword>
<dbReference type="RefSeq" id="XP_021327032.3">
    <property type="nucleotide sequence ID" value="XM_021471357.3"/>
</dbReference>
<keyword evidence="8" id="KW-1015">Disulfide bond</keyword>
<keyword evidence="2 10" id="KW-0328">Glycosyltransferase</keyword>
<evidence type="ECO:0000256" key="10">
    <source>
        <dbReference type="RuleBase" id="RU361228"/>
    </source>
</evidence>
<name>A0A8M9P894_DANRE</name>
<evidence type="ECO:0000256" key="5">
    <source>
        <dbReference type="ARBA" id="ARBA00022729"/>
    </source>
</evidence>
<protein>
    <recommendedName>
        <fullName evidence="10">NAD(P)(+)--arginine ADP-ribosyltransferase</fullName>
        <ecNumber evidence="10">2.4.2.31</ecNumber>
    </recommendedName>
    <alternativeName>
        <fullName evidence="10">Mono(ADP-ribosyl)transferase</fullName>
    </alternativeName>
</protein>
<dbReference type="InterPro" id="IPR000768">
    <property type="entry name" value="ART"/>
</dbReference>
<dbReference type="GO" id="GO:0003950">
    <property type="term" value="F:NAD+ poly-ADP-ribosyltransferase activity"/>
    <property type="evidence" value="ECO:0000318"/>
    <property type="project" value="GO_Central"/>
</dbReference>
<evidence type="ECO:0000313" key="12">
    <source>
        <dbReference type="RefSeq" id="XP_021327032.3"/>
    </source>
</evidence>
<keyword evidence="5 10" id="KW-0732">Signal</keyword>
<dbReference type="PANTHER" id="PTHR10339">
    <property type="entry name" value="ADP-RIBOSYLTRANSFERASE"/>
    <property type="match status" value="1"/>
</dbReference>
<proteinExistence type="inferred from homology"/>
<gene>
    <name evidence="12 13" type="primary">si:ch211-51i16.1</name>
</gene>
<dbReference type="PRINTS" id="PR00970">
    <property type="entry name" value="RIBTRNSFRASE"/>
</dbReference>
<dbReference type="EC" id="2.4.2.31" evidence="10"/>
<dbReference type="GO" id="GO:0106274">
    <property type="term" value="F:NAD+-protein-arginine ADP-ribosyltransferase activity"/>
    <property type="evidence" value="ECO:0007669"/>
    <property type="project" value="UniProtKB-EC"/>
</dbReference>
<evidence type="ECO:0000256" key="2">
    <source>
        <dbReference type="ARBA" id="ARBA00022676"/>
    </source>
</evidence>
<evidence type="ECO:0000256" key="6">
    <source>
        <dbReference type="ARBA" id="ARBA00022857"/>
    </source>
</evidence>
<comment type="similarity">
    <text evidence="1 10">Belongs to the Arg-specific ADP-ribosyltransferase family.</text>
</comment>
<keyword evidence="11" id="KW-1185">Reference proteome</keyword>
<dbReference type="FunCoup" id="A0A8M9P894">
    <property type="interactions" value="1881"/>
</dbReference>
<evidence type="ECO:0000256" key="1">
    <source>
        <dbReference type="ARBA" id="ARBA00009558"/>
    </source>
</evidence>
<dbReference type="KEGG" id="dre:100334237"/>
<dbReference type="ZFIN" id="ZDB-GENE-131127-39">
    <property type="gene designation" value="si:ch211-51i16.1"/>
</dbReference>
<keyword evidence="7 10" id="KW-0520">NAD</keyword>
<evidence type="ECO:0000256" key="8">
    <source>
        <dbReference type="ARBA" id="ARBA00023157"/>
    </source>
</evidence>
<dbReference type="AGR" id="ZFIN:ZDB-GENE-131127-39"/>
<dbReference type="Pfam" id="PF01129">
    <property type="entry name" value="ART"/>
    <property type="match status" value="1"/>
</dbReference>
<dbReference type="SUPFAM" id="SSF56399">
    <property type="entry name" value="ADP-ribosylation"/>
    <property type="match status" value="1"/>
</dbReference>
<keyword evidence="4" id="KW-0548">Nucleotidyltransferase</keyword>
<dbReference type="AlphaFoldDB" id="A0A8M9P894"/>
<evidence type="ECO:0000256" key="4">
    <source>
        <dbReference type="ARBA" id="ARBA00022695"/>
    </source>
</evidence>
<evidence type="ECO:0000313" key="13">
    <source>
        <dbReference type="ZFIN" id="ZDB-GENE-131127-39"/>
    </source>
</evidence>
<dbReference type="Proteomes" id="UP000000437">
    <property type="component" value="Chromosome 3"/>
</dbReference>
<dbReference type="InterPro" id="IPR050999">
    <property type="entry name" value="ADP-ribosyltransferase_ARG"/>
</dbReference>
<dbReference type="Gene3D" id="3.90.176.10">
    <property type="entry name" value="Toxin ADP-ribosyltransferase, Chain A, domain 1"/>
    <property type="match status" value="1"/>
</dbReference>
<reference evidence="12" key="1">
    <citation type="submission" date="2025-08" db="UniProtKB">
        <authorList>
            <consortium name="RefSeq"/>
        </authorList>
    </citation>
    <scope>IDENTIFICATION</scope>
    <source>
        <strain evidence="12">Tuebingen</strain>
        <tissue evidence="12">Fibroblasts and whole tissue</tissue>
    </source>
</reference>
<evidence type="ECO:0000256" key="9">
    <source>
        <dbReference type="ARBA" id="ARBA00047597"/>
    </source>
</evidence>
<dbReference type="GO" id="GO:0016779">
    <property type="term" value="F:nucleotidyltransferase activity"/>
    <property type="evidence" value="ECO:0007669"/>
    <property type="project" value="UniProtKB-KW"/>
</dbReference>
<comment type="catalytic activity">
    <reaction evidence="9 10">
        <text>L-arginyl-[protein] + NAD(+) = N(omega)-(ADP-D-ribosyl)-L-arginyl-[protein] + nicotinamide + H(+)</text>
        <dbReference type="Rhea" id="RHEA:19149"/>
        <dbReference type="Rhea" id="RHEA-COMP:10532"/>
        <dbReference type="Rhea" id="RHEA-COMP:15087"/>
        <dbReference type="ChEBI" id="CHEBI:15378"/>
        <dbReference type="ChEBI" id="CHEBI:17154"/>
        <dbReference type="ChEBI" id="CHEBI:29965"/>
        <dbReference type="ChEBI" id="CHEBI:57540"/>
        <dbReference type="ChEBI" id="CHEBI:142554"/>
        <dbReference type="EC" id="2.4.2.31"/>
    </reaction>
</comment>
<evidence type="ECO:0000313" key="11">
    <source>
        <dbReference type="Proteomes" id="UP000000437"/>
    </source>
</evidence>
<organism evidence="11 12">
    <name type="scientific">Danio rerio</name>
    <name type="common">Zebrafish</name>
    <name type="synonym">Brachydanio rerio</name>
    <dbReference type="NCBI Taxonomy" id="7955"/>
    <lineage>
        <taxon>Eukaryota</taxon>
        <taxon>Metazoa</taxon>
        <taxon>Chordata</taxon>
        <taxon>Craniata</taxon>
        <taxon>Vertebrata</taxon>
        <taxon>Euteleostomi</taxon>
        <taxon>Actinopterygii</taxon>
        <taxon>Neopterygii</taxon>
        <taxon>Teleostei</taxon>
        <taxon>Ostariophysi</taxon>
        <taxon>Cypriniformes</taxon>
        <taxon>Danionidae</taxon>
        <taxon>Danioninae</taxon>
        <taxon>Danio</taxon>
    </lineage>
</organism>
<evidence type="ECO:0000256" key="3">
    <source>
        <dbReference type="ARBA" id="ARBA00022679"/>
    </source>
</evidence>
<evidence type="ECO:0000256" key="7">
    <source>
        <dbReference type="ARBA" id="ARBA00023027"/>
    </source>
</evidence>
<accession>A0A8M9P894</accession>
<dbReference type="FunFam" id="3.90.176.10:FF:000001">
    <property type="entry name" value="NAD(P)(+)--arginine ADP-ribosyltransferase"/>
    <property type="match status" value="1"/>
</dbReference>
<sequence length="278" mass="31643">MKMMIEALLLIVAALQDHTSAAPVRTIYPLDMAVNSVDDQYKGCTQTMTNKTENYYLPKERSASAEFNKTWQDAEANAKKPEDNLTMSHSVALYVYTNKDSSVYSDFTKATRTEKQTYISGTFKWYSLHYLLTEAVQILKKTQPRCFLTYRGTNLQFEAQSKEVRLSSFSSSSLNRTVIQAFGNVSCFEIYTCEGANLTKYSKYPEEKEVLIPPYETFNVAAVKNRTYEKDLWCETVFVLNSTGTRSDLNCGLMNSGHHASFSNVLLTMSILFLYLNL</sequence>
<dbReference type="PANTHER" id="PTHR10339:SF27">
    <property type="entry name" value="NAD(P)(+)--ARGININE ADP-RIBOSYLTRANSFERASE"/>
    <property type="match status" value="1"/>
</dbReference>
<keyword evidence="3 10" id="KW-0808">Transferase</keyword>